<dbReference type="Gene3D" id="3.40.50.300">
    <property type="entry name" value="P-loop containing nucleotide triphosphate hydrolases"/>
    <property type="match status" value="1"/>
</dbReference>
<comment type="caution">
    <text evidence="4">The sequence shown here is derived from an EMBL/GenBank/DDBJ whole genome shotgun (WGS) entry which is preliminary data.</text>
</comment>
<dbReference type="GeneID" id="98174461"/>
<reference evidence="4 5" key="1">
    <citation type="submission" date="2024-09" db="EMBL/GenBank/DDBJ databases">
        <title>Itraconazole resistance in Madurella fahalii resulting from another homologue of gene encoding cytochrome P450 14-alpha sterol demethylase (CYP51).</title>
        <authorList>
            <person name="Yoshioka I."/>
            <person name="Fahal A.H."/>
            <person name="Kaneko S."/>
            <person name="Yaguchi T."/>
        </authorList>
    </citation>
    <scope>NUCLEOTIDE SEQUENCE [LARGE SCALE GENOMIC DNA]</scope>
    <source>
        <strain evidence="4 5">IFM 68171</strain>
    </source>
</reference>
<evidence type="ECO:0000313" key="5">
    <source>
        <dbReference type="Proteomes" id="UP001628179"/>
    </source>
</evidence>
<dbReference type="EMBL" id="BAAFSV010000002">
    <property type="protein sequence ID" value="GAB1313507.1"/>
    <property type="molecule type" value="Genomic_DNA"/>
</dbReference>
<gene>
    <name evidence="4" type="ORF">MFIFM68171_03717</name>
</gene>
<dbReference type="InterPro" id="IPR001806">
    <property type="entry name" value="Small_GTPase"/>
</dbReference>
<accession>A0ABQ0G6X0</accession>
<feature type="compositionally biased region" description="Basic and acidic residues" evidence="3">
    <location>
        <begin position="173"/>
        <end position="187"/>
    </location>
</feature>
<dbReference type="PANTHER" id="PTHR24072">
    <property type="entry name" value="RHO FAMILY GTPASE"/>
    <property type="match status" value="1"/>
</dbReference>
<keyword evidence="2" id="KW-0342">GTP-binding</keyword>
<evidence type="ECO:0000313" key="4">
    <source>
        <dbReference type="EMBL" id="GAB1313507.1"/>
    </source>
</evidence>
<dbReference type="SMART" id="SM00175">
    <property type="entry name" value="RAB"/>
    <property type="match status" value="1"/>
</dbReference>
<organism evidence="4 5">
    <name type="scientific">Madurella fahalii</name>
    <dbReference type="NCBI Taxonomy" id="1157608"/>
    <lineage>
        <taxon>Eukaryota</taxon>
        <taxon>Fungi</taxon>
        <taxon>Dikarya</taxon>
        <taxon>Ascomycota</taxon>
        <taxon>Pezizomycotina</taxon>
        <taxon>Sordariomycetes</taxon>
        <taxon>Sordariomycetidae</taxon>
        <taxon>Sordariales</taxon>
        <taxon>Sordariales incertae sedis</taxon>
        <taxon>Madurella</taxon>
    </lineage>
</organism>
<dbReference type="RefSeq" id="XP_070915239.1">
    <property type="nucleotide sequence ID" value="XM_071059138.1"/>
</dbReference>
<dbReference type="InterPro" id="IPR003578">
    <property type="entry name" value="Small_GTPase_Rho"/>
</dbReference>
<sequence>MGRPPIPMQMYGGRAQPGNLIRRPGTPGTFSSPSTSPNSPFPPAHTLIYPGFEFNFNVGISAAPRFPNPSLTVSRQYRGPEHCDSSVAPTERWLPGMPITRPGGLYGQAYVVGHGHFYFDKTERFDDWLSSLANLSLDRHDFDPGDDCVSAVAQDGSVGEDDCGANKGHGHAQVRETRSGEKRKSPSDDNDTVTDMNEPPPKRSRISRTFHHTVSRMGRATRASSRLSHVDDRTLPAATVITGARHRILAFTSRSPACSVLSRAGFVSAPANPERTVKICLIGDSGSGKTAFVNYLLNGSYAQTKPSATPNVRTVTSITENGTVVKVELWDFPGSVVAQRNGPLVSNFFHAAIICFSVTDVANVKAIRETWAPKLHASLHDGKIFVLGLKRDLRPNFPVLDLAFLPARNPVTYGMGSQAATAIHAAVYSECSAKEGDNVQGAWDGFVNYLVACLERHEQECIRSRRAEKVKGAVTTALGKFGLARLADKLGRT</sequence>
<dbReference type="Pfam" id="PF00071">
    <property type="entry name" value="Ras"/>
    <property type="match status" value="1"/>
</dbReference>
<feature type="region of interest" description="Disordered" evidence="3">
    <location>
        <begin position="160"/>
        <end position="209"/>
    </location>
</feature>
<evidence type="ECO:0000256" key="3">
    <source>
        <dbReference type="SAM" id="MobiDB-lite"/>
    </source>
</evidence>
<keyword evidence="5" id="KW-1185">Reference proteome</keyword>
<keyword evidence="1" id="KW-0547">Nucleotide-binding</keyword>
<dbReference type="InterPro" id="IPR027417">
    <property type="entry name" value="P-loop_NTPase"/>
</dbReference>
<protein>
    <submittedName>
        <fullName evidence="4">Uncharacterized protein</fullName>
    </submittedName>
</protein>
<evidence type="ECO:0000256" key="1">
    <source>
        <dbReference type="ARBA" id="ARBA00022741"/>
    </source>
</evidence>
<dbReference type="SMART" id="SM00174">
    <property type="entry name" value="RHO"/>
    <property type="match status" value="1"/>
</dbReference>
<dbReference type="Proteomes" id="UP001628179">
    <property type="component" value="Unassembled WGS sequence"/>
</dbReference>
<proteinExistence type="predicted"/>
<feature type="region of interest" description="Disordered" evidence="3">
    <location>
        <begin position="1"/>
        <end position="42"/>
    </location>
</feature>
<dbReference type="SUPFAM" id="SSF52540">
    <property type="entry name" value="P-loop containing nucleoside triphosphate hydrolases"/>
    <property type="match status" value="1"/>
</dbReference>
<evidence type="ECO:0000256" key="2">
    <source>
        <dbReference type="ARBA" id="ARBA00023134"/>
    </source>
</evidence>
<feature type="compositionally biased region" description="Low complexity" evidence="3">
    <location>
        <begin position="24"/>
        <end position="38"/>
    </location>
</feature>
<dbReference type="PRINTS" id="PR00449">
    <property type="entry name" value="RASTRNSFRMNG"/>
</dbReference>
<name>A0ABQ0G6X0_9PEZI</name>